<evidence type="ECO:0000259" key="2">
    <source>
        <dbReference type="PROSITE" id="PS50181"/>
    </source>
</evidence>
<feature type="region of interest" description="Disordered" evidence="1">
    <location>
        <begin position="602"/>
        <end position="621"/>
    </location>
</feature>
<dbReference type="InterPro" id="IPR036047">
    <property type="entry name" value="F-box-like_dom_sf"/>
</dbReference>
<name>A0A167FRD4_CALVF</name>
<dbReference type="EMBL" id="KV417366">
    <property type="protein sequence ID" value="KZO89766.1"/>
    <property type="molecule type" value="Genomic_DNA"/>
</dbReference>
<gene>
    <name evidence="3" type="ORF">CALVIDRAFT_569641</name>
</gene>
<dbReference type="OrthoDB" id="2745718at2759"/>
<dbReference type="AlphaFoldDB" id="A0A167FRD4"/>
<dbReference type="Proteomes" id="UP000076738">
    <property type="component" value="Unassembled WGS sequence"/>
</dbReference>
<accession>A0A167FRD4</accession>
<dbReference type="CDD" id="cd09917">
    <property type="entry name" value="F-box_SF"/>
    <property type="match status" value="1"/>
</dbReference>
<dbReference type="Pfam" id="PF12937">
    <property type="entry name" value="F-box-like"/>
    <property type="match status" value="1"/>
</dbReference>
<feature type="region of interest" description="Disordered" evidence="1">
    <location>
        <begin position="298"/>
        <end position="339"/>
    </location>
</feature>
<reference evidence="3 4" key="1">
    <citation type="journal article" date="2016" name="Mol. Biol. Evol.">
        <title>Comparative Genomics of Early-Diverging Mushroom-Forming Fungi Provides Insights into the Origins of Lignocellulose Decay Capabilities.</title>
        <authorList>
            <person name="Nagy L.G."/>
            <person name="Riley R."/>
            <person name="Tritt A."/>
            <person name="Adam C."/>
            <person name="Daum C."/>
            <person name="Floudas D."/>
            <person name="Sun H."/>
            <person name="Yadav J.S."/>
            <person name="Pangilinan J."/>
            <person name="Larsson K.H."/>
            <person name="Matsuura K."/>
            <person name="Barry K."/>
            <person name="Labutti K."/>
            <person name="Kuo R."/>
            <person name="Ohm R.A."/>
            <person name="Bhattacharya S.S."/>
            <person name="Shirouzu T."/>
            <person name="Yoshinaga Y."/>
            <person name="Martin F.M."/>
            <person name="Grigoriev I.V."/>
            <person name="Hibbett D.S."/>
        </authorList>
    </citation>
    <scope>NUCLEOTIDE SEQUENCE [LARGE SCALE GENOMIC DNA]</scope>
    <source>
        <strain evidence="3 4">TUFC12733</strain>
    </source>
</reference>
<feature type="compositionally biased region" description="Gly residues" evidence="1">
    <location>
        <begin position="404"/>
        <end position="414"/>
    </location>
</feature>
<feature type="region of interest" description="Disordered" evidence="1">
    <location>
        <begin position="66"/>
        <end position="113"/>
    </location>
</feature>
<dbReference type="SUPFAM" id="SSF81383">
    <property type="entry name" value="F-box domain"/>
    <property type="match status" value="1"/>
</dbReference>
<feature type="compositionally biased region" description="Low complexity" evidence="1">
    <location>
        <begin position="301"/>
        <end position="323"/>
    </location>
</feature>
<dbReference type="PROSITE" id="PS50181">
    <property type="entry name" value="FBOX"/>
    <property type="match status" value="1"/>
</dbReference>
<proteinExistence type="predicted"/>
<organism evidence="3 4">
    <name type="scientific">Calocera viscosa (strain TUFC12733)</name>
    <dbReference type="NCBI Taxonomy" id="1330018"/>
    <lineage>
        <taxon>Eukaryota</taxon>
        <taxon>Fungi</taxon>
        <taxon>Dikarya</taxon>
        <taxon>Basidiomycota</taxon>
        <taxon>Agaricomycotina</taxon>
        <taxon>Dacrymycetes</taxon>
        <taxon>Dacrymycetales</taxon>
        <taxon>Dacrymycetaceae</taxon>
        <taxon>Calocera</taxon>
    </lineage>
</organism>
<feature type="region of interest" description="Disordered" evidence="1">
    <location>
        <begin position="365"/>
        <end position="430"/>
    </location>
</feature>
<evidence type="ECO:0000313" key="4">
    <source>
        <dbReference type="Proteomes" id="UP000076738"/>
    </source>
</evidence>
<protein>
    <recommendedName>
        <fullName evidence="2">F-box domain-containing protein</fullName>
    </recommendedName>
</protein>
<dbReference type="Gene3D" id="1.20.1280.50">
    <property type="match status" value="1"/>
</dbReference>
<feature type="region of interest" description="Disordered" evidence="1">
    <location>
        <begin position="642"/>
        <end position="684"/>
    </location>
</feature>
<feature type="compositionally biased region" description="Acidic residues" evidence="1">
    <location>
        <begin position="642"/>
        <end position="663"/>
    </location>
</feature>
<dbReference type="InterPro" id="IPR001810">
    <property type="entry name" value="F-box_dom"/>
</dbReference>
<feature type="compositionally biased region" description="Low complexity" evidence="1">
    <location>
        <begin position="388"/>
        <end position="403"/>
    </location>
</feature>
<keyword evidence="4" id="KW-1185">Reference proteome</keyword>
<sequence>MQSQTQTQLVNLPRELLIHVLAQLDLPALAACHQVCKLLHNTLLTSTLLQYRALLLLHGFSSSSPSQHTPSSATCEPTPPVGATSSHTHPTLSPSPRTQAAPTSSTAPSSFAAWQSPPLLPRWMKGRWREWIWRTPGRQGWSNFTLSPSEDLVAPVQKRPATQQSPNFQIHLLTLSSALPHPSAQRPILTRACRNSRPQSSQRATAYSYGLQICGEALACLFLPREQTAEYVRGEVGEELVIWDWKTGALRAVYMGEPPGSTTRRKSMWADPPPKTFSFLDEDTILVAGMDTGALEICTIPSPSNSGSSTNSGFSSGPSGSSSQAGEAPVSRAAAQQAKRPQLIRRVRLLLPALRPSNATILSILTRSNPSPGEGPFGLREMPEGVQGVSTSPGASASTSAGPSPGGVSSGGSPKGAEGTGEKEAEGSSELFYPSPTARLLTISLSLDSPPDTVPDLTVFILFSTLLATFHSPQQFLHSPTLGAPRSRKPLQAHYDDSHDEDPFILVLPWPTWSSHARATTKAHEPHGYVCYTHGYRYITSSLFIPAHLHAQAQQAGLAGLVAADALEGLLSTKVEVWGFNPAMVWRVRWEQEQTRGRAGLRHVGHLAPPPSPPHGDEVEAGGEGQWAELAQLVEEGVEEWLDTDEEGSGEDDDDEEDEDMVDDADRFEGPEDDSGSESPAEVDPAVAAPQGVQVVPDPPAPRLPAVEQLLLAPATISAQNVFVEPVQSGLTAVVRTLEVPGLLSGLFIDGECIIMLIQRGGREILKVEVF</sequence>
<evidence type="ECO:0000256" key="1">
    <source>
        <dbReference type="SAM" id="MobiDB-lite"/>
    </source>
</evidence>
<evidence type="ECO:0000313" key="3">
    <source>
        <dbReference type="EMBL" id="KZO89766.1"/>
    </source>
</evidence>
<feature type="compositionally biased region" description="Low complexity" evidence="1">
    <location>
        <begin position="84"/>
        <end position="113"/>
    </location>
</feature>
<feature type="domain" description="F-box" evidence="2">
    <location>
        <begin position="6"/>
        <end position="54"/>
    </location>
</feature>